<sequence>MWRLRPELLGDLEYKVDMWMALDGYFRTNWSTTRTRGTEWEALNVVIRGESIGKSYGIRKKLERELTQQEEALTTLQSQETSGDISEADCRMMLAIIGDIWNRLDSYVRQDHRQRLYREGDHSGCILAWLLKRERPVPVIQSLQGQSGRGFWVRCV</sequence>
<accession>A0AAV7S0X8</accession>
<evidence type="ECO:0000313" key="1">
    <source>
        <dbReference type="EMBL" id="KAJ1157586.1"/>
    </source>
</evidence>
<evidence type="ECO:0000313" key="2">
    <source>
        <dbReference type="Proteomes" id="UP001066276"/>
    </source>
</evidence>
<dbReference type="EMBL" id="JANPWB010000009">
    <property type="protein sequence ID" value="KAJ1157586.1"/>
    <property type="molecule type" value="Genomic_DNA"/>
</dbReference>
<organism evidence="1 2">
    <name type="scientific">Pleurodeles waltl</name>
    <name type="common">Iberian ribbed newt</name>
    <dbReference type="NCBI Taxonomy" id="8319"/>
    <lineage>
        <taxon>Eukaryota</taxon>
        <taxon>Metazoa</taxon>
        <taxon>Chordata</taxon>
        <taxon>Craniata</taxon>
        <taxon>Vertebrata</taxon>
        <taxon>Euteleostomi</taxon>
        <taxon>Amphibia</taxon>
        <taxon>Batrachia</taxon>
        <taxon>Caudata</taxon>
        <taxon>Salamandroidea</taxon>
        <taxon>Salamandridae</taxon>
        <taxon>Pleurodelinae</taxon>
        <taxon>Pleurodeles</taxon>
    </lineage>
</organism>
<keyword evidence="2" id="KW-1185">Reference proteome</keyword>
<proteinExistence type="predicted"/>
<protein>
    <submittedName>
        <fullName evidence="1">Uncharacterized protein</fullName>
    </submittedName>
</protein>
<dbReference type="Proteomes" id="UP001066276">
    <property type="component" value="Chromosome 5"/>
</dbReference>
<name>A0AAV7S0X8_PLEWA</name>
<gene>
    <name evidence="1" type="ORF">NDU88_010292</name>
</gene>
<dbReference type="AlphaFoldDB" id="A0AAV7S0X8"/>
<comment type="caution">
    <text evidence="1">The sequence shown here is derived from an EMBL/GenBank/DDBJ whole genome shotgun (WGS) entry which is preliminary data.</text>
</comment>
<reference evidence="1" key="1">
    <citation type="journal article" date="2022" name="bioRxiv">
        <title>Sequencing and chromosome-scale assembly of the giantPleurodeles waltlgenome.</title>
        <authorList>
            <person name="Brown T."/>
            <person name="Elewa A."/>
            <person name="Iarovenko S."/>
            <person name="Subramanian E."/>
            <person name="Araus A.J."/>
            <person name="Petzold A."/>
            <person name="Susuki M."/>
            <person name="Suzuki K.-i.T."/>
            <person name="Hayashi T."/>
            <person name="Toyoda A."/>
            <person name="Oliveira C."/>
            <person name="Osipova E."/>
            <person name="Leigh N.D."/>
            <person name="Simon A."/>
            <person name="Yun M.H."/>
        </authorList>
    </citation>
    <scope>NUCLEOTIDE SEQUENCE</scope>
    <source>
        <strain evidence="1">20211129_DDA</strain>
        <tissue evidence="1">Liver</tissue>
    </source>
</reference>